<reference evidence="1 2" key="1">
    <citation type="journal article" date="2010" name="Nature">
        <title>Genome sequence of the palaeopolyploid soybean.</title>
        <authorList>
            <person name="Schmutz J."/>
            <person name="Cannon S.B."/>
            <person name="Schlueter J."/>
            <person name="Ma J."/>
            <person name="Mitros T."/>
            <person name="Nelson W."/>
            <person name="Hyten D.L."/>
            <person name="Song Q."/>
            <person name="Thelen J.J."/>
            <person name="Cheng J."/>
            <person name="Xu D."/>
            <person name="Hellsten U."/>
            <person name="May G.D."/>
            <person name="Yu Y."/>
            <person name="Sakurai T."/>
            <person name="Umezawa T."/>
            <person name="Bhattacharyya M.K."/>
            <person name="Sandhu D."/>
            <person name="Valliyodan B."/>
            <person name="Lindquist E."/>
            <person name="Peto M."/>
            <person name="Grant D."/>
            <person name="Shu S."/>
            <person name="Goodstein D."/>
            <person name="Barry K."/>
            <person name="Futrell-Griggs M."/>
            <person name="Abernathy B."/>
            <person name="Du J."/>
            <person name="Tian Z."/>
            <person name="Zhu L."/>
            <person name="Gill N."/>
            <person name="Joshi T."/>
            <person name="Libault M."/>
            <person name="Sethuraman A."/>
            <person name="Zhang X.-C."/>
            <person name="Shinozaki K."/>
            <person name="Nguyen H.T."/>
            <person name="Wing R.A."/>
            <person name="Cregan P."/>
            <person name="Specht J."/>
            <person name="Grimwood J."/>
            <person name="Rokhsar D."/>
            <person name="Stacey G."/>
            <person name="Shoemaker R.C."/>
            <person name="Jackson S.A."/>
        </authorList>
    </citation>
    <scope>NUCLEOTIDE SEQUENCE [LARGE SCALE GENOMIC DNA]</scope>
    <source>
        <strain evidence="2">cv. Williams 82</strain>
        <tissue evidence="1">Callus</tissue>
    </source>
</reference>
<evidence type="ECO:0000313" key="2">
    <source>
        <dbReference type="EnsemblPlants" id="KRH56607"/>
    </source>
</evidence>
<dbReference type="AlphaFoldDB" id="I1K1G1"/>
<evidence type="ECO:0000313" key="1">
    <source>
        <dbReference type="EMBL" id="KRH56607.1"/>
    </source>
</evidence>
<proteinExistence type="predicted"/>
<dbReference type="HOGENOM" id="CLU_1698633_0_0_1"/>
<dbReference type="OrthoDB" id="1436790at2759"/>
<reference evidence="2" key="2">
    <citation type="submission" date="2018-02" db="UniProtKB">
        <authorList>
            <consortium name="EnsemblPlants"/>
        </authorList>
    </citation>
    <scope>IDENTIFICATION</scope>
    <source>
        <strain evidence="2">Williams 82</strain>
    </source>
</reference>
<dbReference type="PaxDb" id="3847-GLYMA05G08570.1"/>
<organism evidence="2">
    <name type="scientific">Glycine max</name>
    <name type="common">Soybean</name>
    <name type="synonym">Glycine hispida</name>
    <dbReference type="NCBI Taxonomy" id="3847"/>
    <lineage>
        <taxon>Eukaryota</taxon>
        <taxon>Viridiplantae</taxon>
        <taxon>Streptophyta</taxon>
        <taxon>Embryophyta</taxon>
        <taxon>Tracheophyta</taxon>
        <taxon>Spermatophyta</taxon>
        <taxon>Magnoliopsida</taxon>
        <taxon>eudicotyledons</taxon>
        <taxon>Gunneridae</taxon>
        <taxon>Pentapetalae</taxon>
        <taxon>rosids</taxon>
        <taxon>fabids</taxon>
        <taxon>Fabales</taxon>
        <taxon>Fabaceae</taxon>
        <taxon>Papilionoideae</taxon>
        <taxon>50 kb inversion clade</taxon>
        <taxon>NPAAA clade</taxon>
        <taxon>indigoferoid/millettioid clade</taxon>
        <taxon>Phaseoleae</taxon>
        <taxon>Glycine</taxon>
        <taxon>Glycine subgen. Soja</taxon>
    </lineage>
</organism>
<dbReference type="EMBL" id="CM000838">
    <property type="protein sequence ID" value="KRH56607.1"/>
    <property type="molecule type" value="Genomic_DNA"/>
</dbReference>
<gene>
    <name evidence="1" type="ORF">GLYMA_05G007300</name>
</gene>
<dbReference type="Gramene" id="KRH56607">
    <property type="protein sequence ID" value="KRH56607"/>
    <property type="gene ID" value="GLYMA_05G007300"/>
</dbReference>
<protein>
    <recommendedName>
        <fullName evidence="4">Reverse transcriptase zinc-binding domain-containing protein</fullName>
    </recommendedName>
</protein>
<dbReference type="Proteomes" id="UP000008827">
    <property type="component" value="Chromosome 5"/>
</dbReference>
<reference evidence="1" key="3">
    <citation type="submission" date="2018-07" db="EMBL/GenBank/DDBJ databases">
        <title>WGS assembly of Glycine max.</title>
        <authorList>
            <person name="Schmutz J."/>
            <person name="Cannon S."/>
            <person name="Schlueter J."/>
            <person name="Ma J."/>
            <person name="Mitros T."/>
            <person name="Nelson W."/>
            <person name="Hyten D."/>
            <person name="Song Q."/>
            <person name="Thelen J."/>
            <person name="Cheng J."/>
            <person name="Xu D."/>
            <person name="Hellsten U."/>
            <person name="May G."/>
            <person name="Yu Y."/>
            <person name="Sakurai T."/>
            <person name="Umezawa T."/>
            <person name="Bhattacharyya M."/>
            <person name="Sandhu D."/>
            <person name="Valliyodan B."/>
            <person name="Lindquist E."/>
            <person name="Peto M."/>
            <person name="Grant D."/>
            <person name="Shu S."/>
            <person name="Goodstein D."/>
            <person name="Barry K."/>
            <person name="Futrell-Griggs M."/>
            <person name="Abernathy B."/>
            <person name="Du J."/>
            <person name="Tian Z."/>
            <person name="Zhu L."/>
            <person name="Gill N."/>
            <person name="Joshi T."/>
            <person name="Libault M."/>
            <person name="Sethuraman A."/>
            <person name="Zhang X."/>
            <person name="Shinozaki K."/>
            <person name="Nguyen H."/>
            <person name="Wing R."/>
            <person name="Cregan P."/>
            <person name="Specht J."/>
            <person name="Grimwood J."/>
            <person name="Rokhsar D."/>
            <person name="Stacey G."/>
            <person name="Shoemaker R."/>
            <person name="Jackson S."/>
        </authorList>
    </citation>
    <scope>NUCLEOTIDE SEQUENCE</scope>
    <source>
        <tissue evidence="1">Callus</tissue>
    </source>
</reference>
<name>I1K1G1_SOYBN</name>
<keyword evidence="3" id="KW-1185">Reference proteome</keyword>
<accession>I1K1G1</accession>
<sequence length="155" mass="18180">MLRSICQSGVVNKEVLIANSVTHSDDPLFWSWNWNRSLFVWKDEQMADLAEEFLAQGLQPVAQILRGGTRMKEMDALWHQLTSIYLLEHNKLDLNLQNPPLLSSKFWESKAPSKVLVFSWRLLQHKLPCDQLYKRGYRFKTWIPHVTSAIKAWKT</sequence>
<evidence type="ECO:0008006" key="4">
    <source>
        <dbReference type="Google" id="ProtNLM"/>
    </source>
</evidence>
<evidence type="ECO:0000313" key="3">
    <source>
        <dbReference type="Proteomes" id="UP000008827"/>
    </source>
</evidence>
<dbReference type="EnsemblPlants" id="KRH56607">
    <property type="protein sequence ID" value="KRH56607"/>
    <property type="gene ID" value="GLYMA_05G007300"/>
</dbReference>
<dbReference type="InParanoid" id="I1K1G1"/>